<evidence type="ECO:0000313" key="1">
    <source>
        <dbReference type="EMBL" id="EOA53174.1"/>
    </source>
</evidence>
<dbReference type="eggNOG" id="ENOG5034AIK">
    <property type="taxonomic scope" value="Bacteria"/>
</dbReference>
<evidence type="ECO:0008006" key="3">
    <source>
        <dbReference type="Google" id="ProtNLM"/>
    </source>
</evidence>
<dbReference type="EMBL" id="AQHY01000037">
    <property type="protein sequence ID" value="EOA53174.1"/>
    <property type="molecule type" value="Genomic_DNA"/>
</dbReference>
<gene>
    <name evidence="1" type="ORF">HMPREF1534_03119</name>
</gene>
<protein>
    <recommendedName>
        <fullName evidence="3">6-bladed beta-propeller</fullName>
    </recommendedName>
</protein>
<dbReference type="PROSITE" id="PS51257">
    <property type="entry name" value="PROKAR_LIPOPROTEIN"/>
    <property type="match status" value="1"/>
</dbReference>
<dbReference type="GeneID" id="60061013"/>
<dbReference type="AlphaFoldDB" id="U6R997"/>
<dbReference type="Proteomes" id="UP000017831">
    <property type="component" value="Unassembled WGS sequence"/>
</dbReference>
<dbReference type="PATRIC" id="fig|1121098.3.peg.3171"/>
<dbReference type="RefSeq" id="WP_005943072.1">
    <property type="nucleotide sequence ID" value="NZ_KB890390.1"/>
</dbReference>
<organism evidence="1 2">
    <name type="scientific">Phocaeicola massiliensis B84634 = Timone 84634 = DSM 17679 = JCM 13223</name>
    <dbReference type="NCBI Taxonomy" id="1121098"/>
    <lineage>
        <taxon>Bacteria</taxon>
        <taxon>Pseudomonadati</taxon>
        <taxon>Bacteroidota</taxon>
        <taxon>Bacteroidia</taxon>
        <taxon>Bacteroidales</taxon>
        <taxon>Bacteroidaceae</taxon>
        <taxon>Phocaeicola</taxon>
    </lineage>
</organism>
<dbReference type="STRING" id="1121098.HMPREF1534_03119"/>
<accession>U6R997</accession>
<comment type="caution">
    <text evidence="1">The sequence shown here is derived from an EMBL/GenBank/DDBJ whole genome shotgun (WGS) entry which is preliminary data.</text>
</comment>
<evidence type="ECO:0000313" key="2">
    <source>
        <dbReference type="Proteomes" id="UP000017831"/>
    </source>
</evidence>
<proteinExistence type="predicted"/>
<dbReference type="OrthoDB" id="1052612at2"/>
<reference evidence="1 2" key="1">
    <citation type="submission" date="2013-04" db="EMBL/GenBank/DDBJ databases">
        <title>The Genome Sequence of Bacteroides massiliensis DSM 17679.</title>
        <authorList>
            <consortium name="The Broad Institute Genomics Platform"/>
            <person name="Earl A."/>
            <person name="Ward D."/>
            <person name="Feldgarden M."/>
            <person name="Gevers D."/>
            <person name="Martens E."/>
            <person name="Fenner L."/>
            <person name="Roux V."/>
            <person name="Mallet M.N."/>
            <person name="Raoult D."/>
            <person name="Walker B."/>
            <person name="Young S."/>
            <person name="Zeng Q."/>
            <person name="Gargeya S."/>
            <person name="Fitzgerald M."/>
            <person name="Haas B."/>
            <person name="Abouelleil A."/>
            <person name="Allen A.W."/>
            <person name="Alvarado L."/>
            <person name="Arachchi H.M."/>
            <person name="Berlin A.M."/>
            <person name="Chapman S.B."/>
            <person name="Gainer-Dewar J."/>
            <person name="Goldberg J."/>
            <person name="Griggs A."/>
            <person name="Gujja S."/>
            <person name="Hansen M."/>
            <person name="Howarth C."/>
            <person name="Imamovic A."/>
            <person name="Ireland A."/>
            <person name="Larimer J."/>
            <person name="McCowan C."/>
            <person name="Murphy C."/>
            <person name="Pearson M."/>
            <person name="Poon T.W."/>
            <person name="Priest M."/>
            <person name="Roberts A."/>
            <person name="Saif S."/>
            <person name="Shea T."/>
            <person name="Sisk P."/>
            <person name="Sykes S."/>
            <person name="Wortman J."/>
            <person name="Nusbaum C."/>
            <person name="Birren B."/>
        </authorList>
    </citation>
    <scope>NUCLEOTIDE SEQUENCE [LARGE SCALE GENOMIC DNA]</scope>
    <source>
        <strain evidence="2">B84634 / Timone 84634 / DSM 17679 / JCM 13223</strain>
    </source>
</reference>
<dbReference type="HOGENOM" id="CLU_677326_0_0_10"/>
<keyword evidence="2" id="KW-1185">Reference proteome</keyword>
<sequence length="406" mass="46796">MKAHFLLISIILSIITCSCKNKANSASTVTVDETITLSPQKIDLTDVEYSETPQLLSDFVDSIEYIRLSDQPLIPDTRKVRLSEDVQGNLYLDFNEIYKYTPRGKYLKSLFKQGQGPGEIYAKYIPGIYNKAENYVLVKNHNAPYNKYTLEGNFIKTVDAQIDSTNIEVLTYWKNYEIFRYEKDIILQKGEVANLDSAYFCQVKDKTGKIIYRLPNHHFDIKATSPGRGTIVLLGGVIDYGEINRNLFWIRPNYVDTVYSTSDWTDVRPYYIIQRNNRAADYAWSVRMKVGDITREDAEREQLCNVYALKSGLLFNYLFNPKQQGAGFCPANGKSKTISRLFKNDIDSYCPSIDLWQAIAYKTLYQKEDYLYLLIDAFKFFEEGAKSPFPDLTEESNPVLVKLKLK</sequence>
<name>U6R997_9BACT</name>